<keyword evidence="7 9" id="KW-0234">DNA repair</keyword>
<feature type="domain" description="RecF/RecN/SMC N-terminal" evidence="11">
    <location>
        <begin position="15"/>
        <end position="509"/>
    </location>
</feature>
<dbReference type="InterPro" id="IPR004604">
    <property type="entry name" value="DNA_recomb/repair_RecN"/>
</dbReference>
<gene>
    <name evidence="12" type="primary">recN</name>
    <name evidence="12" type="ORF">ACFO5I_12650</name>
</gene>
<dbReference type="PANTHER" id="PTHR11059:SF0">
    <property type="entry name" value="DNA REPAIR PROTEIN RECN"/>
    <property type="match status" value="1"/>
</dbReference>
<dbReference type="Proteomes" id="UP001595969">
    <property type="component" value="Unassembled WGS sequence"/>
</dbReference>
<dbReference type="SUPFAM" id="SSF52540">
    <property type="entry name" value="P-loop containing nucleoside triphosphate hydrolases"/>
    <property type="match status" value="2"/>
</dbReference>
<evidence type="ECO:0000256" key="1">
    <source>
        <dbReference type="ARBA" id="ARBA00003618"/>
    </source>
</evidence>
<sequence length="564" mass="64527">MLLELTIKNLAIIPYLKLDFHEGMTALTGETGAGKSIIIDAVGLLAGGRGSSDYIRHGADKCVIEGLFEWPEQDSFQELVQEIGIDASERLLIIQRDMSRSGKNICRVNNRIVTLANLRKIGSYLVDIQGQNEHQELLQPEKHLALLDYYGFTPFQKARANYRQVYGEFRQLEKRVHKIQQNEQSFVQRMDMLRFQQEEIAQANVAIGEEEALLEEREKLMNFQKIVDAFNKVYELLLSDSDNLTDGVSLALSEVQGIEQFDEQYQQISENLQSAYYLLQDVARESSRQLDYLEMDEERLEEVQQRLELIRQLKRKYGESITQVLTYYEQIVQELEEVGDSENELEFLEKELERKKAELLQLAEAIHCERKKIAKKLEAEITQELAELYMEHAHFEIRFVTDYHQLNEDGADQVEFYLSTNLGEALKPLVKVASGGEVSRILLALKTIFSKAQGLTSIVFDEVDTGVSGRVAQAIAEKIAQIARDSQVLCITHLPQVAAQADYQYFIAKEVVEERTQTTVNQLNEKERIKEVARMLAGTEITDLTLKHAQELLDLAHKNQSTTS</sequence>
<dbReference type="InterPro" id="IPR027417">
    <property type="entry name" value="P-loop_NTPase"/>
</dbReference>
<dbReference type="PANTHER" id="PTHR11059">
    <property type="entry name" value="DNA REPAIR PROTEIN RECN"/>
    <property type="match status" value="1"/>
</dbReference>
<keyword evidence="13" id="KW-1185">Reference proteome</keyword>
<comment type="similarity">
    <text evidence="2 9">Belongs to the RecN family.</text>
</comment>
<evidence type="ECO:0000256" key="8">
    <source>
        <dbReference type="ARBA" id="ARBA00033408"/>
    </source>
</evidence>
<evidence type="ECO:0000256" key="9">
    <source>
        <dbReference type="PIRNR" id="PIRNR003128"/>
    </source>
</evidence>
<evidence type="ECO:0000256" key="5">
    <source>
        <dbReference type="ARBA" id="ARBA00022763"/>
    </source>
</evidence>
<comment type="caution">
    <text evidence="12">The sequence shown here is derived from an EMBL/GenBank/DDBJ whole genome shotgun (WGS) entry which is preliminary data.</text>
</comment>
<evidence type="ECO:0000256" key="7">
    <source>
        <dbReference type="ARBA" id="ARBA00023204"/>
    </source>
</evidence>
<evidence type="ECO:0000256" key="2">
    <source>
        <dbReference type="ARBA" id="ARBA00009441"/>
    </source>
</evidence>
<evidence type="ECO:0000313" key="12">
    <source>
        <dbReference type="EMBL" id="MFC4720573.1"/>
    </source>
</evidence>
<evidence type="ECO:0000259" key="11">
    <source>
        <dbReference type="Pfam" id="PF02463"/>
    </source>
</evidence>
<dbReference type="EMBL" id="JBHSGS010000065">
    <property type="protein sequence ID" value="MFC4720573.1"/>
    <property type="molecule type" value="Genomic_DNA"/>
</dbReference>
<evidence type="ECO:0000256" key="6">
    <source>
        <dbReference type="ARBA" id="ARBA00022840"/>
    </source>
</evidence>
<dbReference type="InterPro" id="IPR003395">
    <property type="entry name" value="RecF/RecN/SMC_N"/>
</dbReference>
<dbReference type="NCBIfam" id="TIGR00634">
    <property type="entry name" value="recN"/>
    <property type="match status" value="1"/>
</dbReference>
<keyword evidence="10" id="KW-0175">Coiled coil</keyword>
<dbReference type="PIRSF" id="PIRSF003128">
    <property type="entry name" value="RecN"/>
    <property type="match status" value="1"/>
</dbReference>
<evidence type="ECO:0000256" key="10">
    <source>
        <dbReference type="SAM" id="Coils"/>
    </source>
</evidence>
<name>A0ABV9N1S6_9ENTE</name>
<keyword evidence="6" id="KW-0067">ATP-binding</keyword>
<evidence type="ECO:0000313" key="13">
    <source>
        <dbReference type="Proteomes" id="UP001595969"/>
    </source>
</evidence>
<dbReference type="Pfam" id="PF02463">
    <property type="entry name" value="SMC_N"/>
    <property type="match status" value="1"/>
</dbReference>
<comment type="function">
    <text evidence="1 9">May be involved in recombinational repair of damaged DNA.</text>
</comment>
<evidence type="ECO:0000256" key="3">
    <source>
        <dbReference type="ARBA" id="ARBA00021315"/>
    </source>
</evidence>
<reference evidence="13" key="1">
    <citation type="journal article" date="2019" name="Int. J. Syst. Evol. Microbiol.">
        <title>The Global Catalogue of Microorganisms (GCM) 10K type strain sequencing project: providing services to taxonomists for standard genome sequencing and annotation.</title>
        <authorList>
            <consortium name="The Broad Institute Genomics Platform"/>
            <consortium name="The Broad Institute Genome Sequencing Center for Infectious Disease"/>
            <person name="Wu L."/>
            <person name="Ma J."/>
        </authorList>
    </citation>
    <scope>NUCLEOTIDE SEQUENCE [LARGE SCALE GENOMIC DNA]</scope>
    <source>
        <strain evidence="13">CGMCC 1.19032</strain>
    </source>
</reference>
<accession>A0ABV9N1S6</accession>
<feature type="coiled-coil region" evidence="10">
    <location>
        <begin position="293"/>
        <end position="369"/>
    </location>
</feature>
<organism evidence="12 13">
    <name type="scientific">Enterococcus lemanii</name>
    <dbReference type="NCBI Taxonomy" id="1159752"/>
    <lineage>
        <taxon>Bacteria</taxon>
        <taxon>Bacillati</taxon>
        <taxon>Bacillota</taxon>
        <taxon>Bacilli</taxon>
        <taxon>Lactobacillales</taxon>
        <taxon>Enterococcaceae</taxon>
        <taxon>Enterococcus</taxon>
    </lineage>
</organism>
<keyword evidence="5 9" id="KW-0227">DNA damage</keyword>
<keyword evidence="4" id="KW-0547">Nucleotide-binding</keyword>
<dbReference type="NCBIfam" id="NF008121">
    <property type="entry name" value="PRK10869.1"/>
    <property type="match status" value="1"/>
</dbReference>
<dbReference type="CDD" id="cd03241">
    <property type="entry name" value="ABC_RecN"/>
    <property type="match status" value="2"/>
</dbReference>
<protein>
    <recommendedName>
        <fullName evidence="3 9">DNA repair protein RecN</fullName>
    </recommendedName>
    <alternativeName>
        <fullName evidence="8 9">Recombination protein N</fullName>
    </alternativeName>
</protein>
<evidence type="ECO:0000256" key="4">
    <source>
        <dbReference type="ARBA" id="ARBA00022741"/>
    </source>
</evidence>
<dbReference type="RefSeq" id="WP_204652946.1">
    <property type="nucleotide sequence ID" value="NZ_JAFBFD010000003.1"/>
</dbReference>
<proteinExistence type="inferred from homology"/>
<dbReference type="Gene3D" id="3.40.50.300">
    <property type="entry name" value="P-loop containing nucleotide triphosphate hydrolases"/>
    <property type="match status" value="2"/>
</dbReference>